<proteinExistence type="predicted"/>
<evidence type="ECO:0000313" key="2">
    <source>
        <dbReference type="Proteomes" id="UP000828048"/>
    </source>
</evidence>
<gene>
    <name evidence="1" type="ORF">Vadar_011332</name>
</gene>
<reference evidence="1 2" key="1">
    <citation type="journal article" date="2021" name="Hortic Res">
        <title>High-quality reference genome and annotation aids understanding of berry development for evergreen blueberry (Vaccinium darrowii).</title>
        <authorList>
            <person name="Yu J."/>
            <person name="Hulse-Kemp A.M."/>
            <person name="Babiker E."/>
            <person name="Staton M."/>
        </authorList>
    </citation>
    <scope>NUCLEOTIDE SEQUENCE [LARGE SCALE GENOMIC DNA]</scope>
    <source>
        <strain evidence="2">cv. NJ 8807/NJ 8810</strain>
        <tissue evidence="1">Young leaf</tissue>
    </source>
</reference>
<accession>A0ACB7YDL2</accession>
<comment type="caution">
    <text evidence="1">The sequence shown here is derived from an EMBL/GenBank/DDBJ whole genome shotgun (WGS) entry which is preliminary data.</text>
</comment>
<protein>
    <submittedName>
        <fullName evidence="1">Uncharacterized protein</fullName>
    </submittedName>
</protein>
<organism evidence="1 2">
    <name type="scientific">Vaccinium darrowii</name>
    <dbReference type="NCBI Taxonomy" id="229202"/>
    <lineage>
        <taxon>Eukaryota</taxon>
        <taxon>Viridiplantae</taxon>
        <taxon>Streptophyta</taxon>
        <taxon>Embryophyta</taxon>
        <taxon>Tracheophyta</taxon>
        <taxon>Spermatophyta</taxon>
        <taxon>Magnoliopsida</taxon>
        <taxon>eudicotyledons</taxon>
        <taxon>Gunneridae</taxon>
        <taxon>Pentapetalae</taxon>
        <taxon>asterids</taxon>
        <taxon>Ericales</taxon>
        <taxon>Ericaceae</taxon>
        <taxon>Vaccinioideae</taxon>
        <taxon>Vaccinieae</taxon>
        <taxon>Vaccinium</taxon>
    </lineage>
</organism>
<dbReference type="Proteomes" id="UP000828048">
    <property type="component" value="Chromosome 8"/>
</dbReference>
<keyword evidence="2" id="KW-1185">Reference proteome</keyword>
<sequence>MNTTTAMSFAKPFTATSTQIPSTPQHRHRRLQPLTLLHIKCKSSSSSSGDSNITTSNGSANPSPPPTPPADTTTTLNRRGRRRLRKEQQTTVATGLPKKVEKKDWDSMTMSEKAIELYVGEKGLLFWLNKLAYASIFIVIGAWILFRFVGPALNLYQLDSDPLPPTAMFKGS</sequence>
<evidence type="ECO:0000313" key="1">
    <source>
        <dbReference type="EMBL" id="KAH7851417.1"/>
    </source>
</evidence>
<name>A0ACB7YDL2_9ERIC</name>
<dbReference type="EMBL" id="CM037158">
    <property type="protein sequence ID" value="KAH7851417.1"/>
    <property type="molecule type" value="Genomic_DNA"/>
</dbReference>